<dbReference type="GO" id="GO:0015969">
    <property type="term" value="P:guanosine tetraphosphate metabolic process"/>
    <property type="evidence" value="ECO:0007669"/>
    <property type="project" value="InterPro"/>
</dbReference>
<dbReference type="InterPro" id="IPR043519">
    <property type="entry name" value="NT_sf"/>
</dbReference>
<dbReference type="RefSeq" id="WP_016475025.1">
    <property type="nucleotide sequence ID" value="NZ_KE150480.1"/>
</dbReference>
<evidence type="ECO:0000259" key="8">
    <source>
        <dbReference type="PROSITE" id="PS51880"/>
    </source>
</evidence>
<comment type="similarity">
    <text evidence="5">Belongs to the relA/spoT family.</text>
</comment>
<feature type="domain" description="TGS" evidence="8">
    <location>
        <begin position="397"/>
        <end position="458"/>
    </location>
</feature>
<dbReference type="EMBL" id="ATCF01000028">
    <property type="protein sequence ID" value="EPD97986.1"/>
    <property type="molecule type" value="Genomic_DNA"/>
</dbReference>
<dbReference type="GO" id="GO:0015949">
    <property type="term" value="P:nucleobase-containing small molecule interconversion"/>
    <property type="evidence" value="ECO:0007669"/>
    <property type="project" value="UniProtKB-ARBA"/>
</dbReference>
<gene>
    <name evidence="9" type="ORF">HMPREF1476_01931</name>
</gene>
<dbReference type="SUPFAM" id="SSF109604">
    <property type="entry name" value="HD-domain/PDEase-like"/>
    <property type="match status" value="1"/>
</dbReference>
<dbReference type="SMART" id="SM00954">
    <property type="entry name" value="RelA_SpoT"/>
    <property type="match status" value="1"/>
</dbReference>
<dbReference type="HOGENOM" id="CLU_012300_3_0_4"/>
<dbReference type="CDD" id="cd01668">
    <property type="entry name" value="TGS_RSH"/>
    <property type="match status" value="1"/>
</dbReference>
<dbReference type="SUPFAM" id="SSF55021">
    <property type="entry name" value="ACT-like"/>
    <property type="match status" value="1"/>
</dbReference>
<name>S3BBY8_9BURK</name>
<dbReference type="InterPro" id="IPR012676">
    <property type="entry name" value="TGS-like"/>
</dbReference>
<evidence type="ECO:0000256" key="4">
    <source>
        <dbReference type="ARBA" id="ARBA00033308"/>
    </source>
</evidence>
<dbReference type="eggNOG" id="COG0317">
    <property type="taxonomic scope" value="Bacteria"/>
</dbReference>
<dbReference type="GO" id="GO:0008893">
    <property type="term" value="F:guanosine-3',5'-bis(diphosphate) 3'-diphosphatase activity"/>
    <property type="evidence" value="ECO:0007669"/>
    <property type="project" value="TreeGrafter"/>
</dbReference>
<sequence>MDATQFTKTADPAAARSSVEPLYYGRTLSTGESVMAHADGVANILRAIRNDPELISAAYLFSVPTLVQKPDEWIEKSFGENVAGLVRELGKMNDLSKRARSENKESSAAVQPEALRRMFLAMSQDLRVVLLKLASRLQTLRWFVSSQAPGAVEFGEETLAVYAPLANRLGIWQIKWELEDLSLRFTHPAEYHQIAAELDESREERLEFMALAVKKIQALMISHGIQAEVSGRPKHIYSIWKKMQRKHLRFDQLFDVRAVRIIVETVEQCYEALSIVQEHFTVLSKEYDDYIANPKPNGYQSLHTVITDQLGRPIEIQIRTRAMHEFAELGVAAHWRYKEAGNSNGASIAEEQRVAWLRQLLAWRSDVGGGAAEQSAQAPNAEAGQKGQPAAPAVEDDHVYCLTPQGRIVELPAGATPVDFAYQIHTQLGHRCRGAKVDGMMVPLNTKLKTGQTVEIIAAKVGQPSRDWLNPELGYAASPRTRNKVRQWFNAEQLAQQIAEGRDRLDKELARLGKTAVKLDDLAKRLGFGTVDELCVAFAKEEITLTALAQAVQPPKPAPAPAPEHDLVLRGASSAASKGKVLVVGMDSLLTQLARCCHPVPPDEIVGYVTRGRGVMIHRADCPNLKNMVDQDHDRLIEVSWGRAGDDALYPADVLVIASDRSGIMKDVTEVMQREKVHVTALNTQILKGDQHMRFSLEVKGGNAMQVLLKGLRAVHGVLSARRL</sequence>
<feature type="region of interest" description="Disordered" evidence="6">
    <location>
        <begin position="371"/>
        <end position="392"/>
    </location>
</feature>
<dbReference type="STRING" id="1203554.HMPREF1476_01931"/>
<evidence type="ECO:0000256" key="6">
    <source>
        <dbReference type="SAM" id="MobiDB-lite"/>
    </source>
</evidence>
<dbReference type="GO" id="GO:0005886">
    <property type="term" value="C:plasma membrane"/>
    <property type="evidence" value="ECO:0007669"/>
    <property type="project" value="TreeGrafter"/>
</dbReference>
<dbReference type="AlphaFoldDB" id="S3BBY8"/>
<protein>
    <recommendedName>
        <fullName evidence="1">GTP pyrophosphokinase</fullName>
    </recommendedName>
    <alternativeName>
        <fullName evidence="3">(p)ppGpp synthase</fullName>
    </alternativeName>
    <alternativeName>
        <fullName evidence="2">ATP:GTP 3'-pyrophosphotransferase</fullName>
    </alternativeName>
    <alternativeName>
        <fullName evidence="4">ppGpp synthase I</fullName>
    </alternativeName>
</protein>
<comment type="caution">
    <text evidence="9">The sequence shown here is derived from an EMBL/GenBank/DDBJ whole genome shotgun (WGS) entry which is preliminary data.</text>
</comment>
<dbReference type="GeneID" id="64060228"/>
<dbReference type="PROSITE" id="PS51671">
    <property type="entry name" value="ACT"/>
    <property type="match status" value="1"/>
</dbReference>
<dbReference type="GO" id="GO:0042594">
    <property type="term" value="P:response to starvation"/>
    <property type="evidence" value="ECO:0007669"/>
    <property type="project" value="TreeGrafter"/>
</dbReference>
<dbReference type="Gene3D" id="3.10.20.30">
    <property type="match status" value="1"/>
</dbReference>
<dbReference type="InterPro" id="IPR012675">
    <property type="entry name" value="Beta-grasp_dom_sf"/>
</dbReference>
<dbReference type="Gene3D" id="1.10.3210.10">
    <property type="entry name" value="Hypothetical protein af1432"/>
    <property type="match status" value="1"/>
</dbReference>
<dbReference type="PANTHER" id="PTHR21262">
    <property type="entry name" value="GUANOSINE-3',5'-BIS DIPHOSPHATE 3'-PYROPHOSPHOHYDROLASE"/>
    <property type="match status" value="1"/>
</dbReference>
<proteinExistence type="inferred from homology"/>
<evidence type="ECO:0000313" key="10">
    <source>
        <dbReference type="Proteomes" id="UP000014400"/>
    </source>
</evidence>
<dbReference type="InterPro" id="IPR004811">
    <property type="entry name" value="RelA/Spo_fam"/>
</dbReference>
<evidence type="ECO:0000256" key="2">
    <source>
        <dbReference type="ARBA" id="ARBA00029754"/>
    </source>
</evidence>
<organism evidence="9 10">
    <name type="scientific">Sutterella wadsworthensis HGA0223</name>
    <dbReference type="NCBI Taxonomy" id="1203554"/>
    <lineage>
        <taxon>Bacteria</taxon>
        <taxon>Pseudomonadati</taxon>
        <taxon>Pseudomonadota</taxon>
        <taxon>Betaproteobacteria</taxon>
        <taxon>Burkholderiales</taxon>
        <taxon>Sutterellaceae</taxon>
        <taxon>Sutterella</taxon>
    </lineage>
</organism>
<dbReference type="SUPFAM" id="SSF81271">
    <property type="entry name" value="TGS-like"/>
    <property type="match status" value="1"/>
</dbReference>
<dbReference type="Pfam" id="PF13291">
    <property type="entry name" value="ACT_4"/>
    <property type="match status" value="1"/>
</dbReference>
<dbReference type="SUPFAM" id="SSF81301">
    <property type="entry name" value="Nucleotidyltransferase"/>
    <property type="match status" value="1"/>
</dbReference>
<dbReference type="FunFam" id="3.30.460.10:FF:000001">
    <property type="entry name" value="GTP pyrophosphokinase RelA"/>
    <property type="match status" value="1"/>
</dbReference>
<evidence type="ECO:0000313" key="9">
    <source>
        <dbReference type="EMBL" id="EPD97986.1"/>
    </source>
</evidence>
<dbReference type="GO" id="GO:0008728">
    <property type="term" value="F:GTP diphosphokinase activity"/>
    <property type="evidence" value="ECO:0007669"/>
    <property type="project" value="TreeGrafter"/>
</dbReference>
<dbReference type="CDD" id="cd04876">
    <property type="entry name" value="ACT_RelA-SpoT"/>
    <property type="match status" value="1"/>
</dbReference>
<dbReference type="PANTHER" id="PTHR21262:SF31">
    <property type="entry name" value="GTP PYROPHOSPHOKINASE"/>
    <property type="match status" value="1"/>
</dbReference>
<accession>S3BBY8</accession>
<feature type="domain" description="ACT" evidence="7">
    <location>
        <begin position="653"/>
        <end position="724"/>
    </location>
</feature>
<evidence type="ECO:0000256" key="1">
    <source>
        <dbReference type="ARBA" id="ARBA00019852"/>
    </source>
</evidence>
<evidence type="ECO:0000256" key="3">
    <source>
        <dbReference type="ARBA" id="ARBA00032407"/>
    </source>
</evidence>
<dbReference type="NCBIfam" id="TIGR00691">
    <property type="entry name" value="spoT_relA"/>
    <property type="match status" value="1"/>
</dbReference>
<reference evidence="9 10" key="1">
    <citation type="submission" date="2013-04" db="EMBL/GenBank/DDBJ databases">
        <title>The Genome Sequence of Sutterella wadsworthensis HGA0223.</title>
        <authorList>
            <consortium name="The Broad Institute Genomics Platform"/>
            <person name="Earl A."/>
            <person name="Ward D."/>
            <person name="Feldgarden M."/>
            <person name="Gevers D."/>
            <person name="Schmidt T.M."/>
            <person name="Dover J."/>
            <person name="Dai D."/>
            <person name="Walker B."/>
            <person name="Young S."/>
            <person name="Zeng Q."/>
            <person name="Gargeya S."/>
            <person name="Fitzgerald M."/>
            <person name="Haas B."/>
            <person name="Abouelleil A."/>
            <person name="Allen A.W."/>
            <person name="Alvarado L."/>
            <person name="Arachchi H.M."/>
            <person name="Berlin A.M."/>
            <person name="Chapman S.B."/>
            <person name="Gainer-Dewar J."/>
            <person name="Goldberg J."/>
            <person name="Griggs A."/>
            <person name="Gujja S."/>
            <person name="Hansen M."/>
            <person name="Howarth C."/>
            <person name="Imamovic A."/>
            <person name="Ireland A."/>
            <person name="Larimer J."/>
            <person name="McCowan C."/>
            <person name="Murphy C."/>
            <person name="Pearson M."/>
            <person name="Poon T.W."/>
            <person name="Priest M."/>
            <person name="Roberts A."/>
            <person name="Saif S."/>
            <person name="Shea T."/>
            <person name="Sisk P."/>
            <person name="Sykes S."/>
            <person name="Wortman J."/>
            <person name="Nusbaum C."/>
            <person name="Birren B."/>
        </authorList>
    </citation>
    <scope>NUCLEOTIDE SEQUENCE [LARGE SCALE GENOMIC DNA]</scope>
    <source>
        <strain evidence="9 10">HGA0223</strain>
    </source>
</reference>
<comment type="function">
    <text evidence="5">In eubacteria ppGpp (guanosine 3'-diphosphate 5'-diphosphate) is a mediator of the stringent response that coordinates a variety of cellular activities in response to changes in nutritional abundance.</text>
</comment>
<dbReference type="Gene3D" id="3.30.460.10">
    <property type="entry name" value="Beta Polymerase, domain 2"/>
    <property type="match status" value="1"/>
</dbReference>
<dbReference type="CDD" id="cd05399">
    <property type="entry name" value="NT_Rel-Spo_like"/>
    <property type="match status" value="1"/>
</dbReference>
<keyword evidence="10" id="KW-1185">Reference proteome</keyword>
<dbReference type="Pfam" id="PF13328">
    <property type="entry name" value="HD_4"/>
    <property type="match status" value="1"/>
</dbReference>
<dbReference type="Gene3D" id="3.30.70.260">
    <property type="match status" value="1"/>
</dbReference>
<dbReference type="Proteomes" id="UP000014400">
    <property type="component" value="Unassembled WGS sequence"/>
</dbReference>
<evidence type="ECO:0000259" key="7">
    <source>
        <dbReference type="PROSITE" id="PS51671"/>
    </source>
</evidence>
<dbReference type="InterPro" id="IPR045865">
    <property type="entry name" value="ACT-like_dom_sf"/>
</dbReference>
<dbReference type="InterPro" id="IPR033655">
    <property type="entry name" value="TGS_RelA/SpoT"/>
</dbReference>
<dbReference type="PROSITE" id="PS51880">
    <property type="entry name" value="TGS"/>
    <property type="match status" value="1"/>
</dbReference>
<dbReference type="InterPro" id="IPR007685">
    <property type="entry name" value="RelA_SpoT"/>
</dbReference>
<dbReference type="Pfam" id="PF02824">
    <property type="entry name" value="TGS"/>
    <property type="match status" value="1"/>
</dbReference>
<dbReference type="InterPro" id="IPR004095">
    <property type="entry name" value="TGS"/>
</dbReference>
<dbReference type="Pfam" id="PF04607">
    <property type="entry name" value="RelA_SpoT"/>
    <property type="match status" value="1"/>
</dbReference>
<dbReference type="InterPro" id="IPR002912">
    <property type="entry name" value="ACT_dom"/>
</dbReference>
<evidence type="ECO:0000256" key="5">
    <source>
        <dbReference type="RuleBase" id="RU003847"/>
    </source>
</evidence>
<dbReference type="PATRIC" id="fig|1203554.3.peg.2014"/>
<dbReference type="FunFam" id="3.10.20.30:FF:000002">
    <property type="entry name" value="GTP pyrophosphokinase (RelA/SpoT)"/>
    <property type="match status" value="1"/>
</dbReference>